<sequence length="60" mass="7037">MSIKTYKSPPYFFKVPQSKKLDEFNHRLKPVTFDGSHAGIRGFYRQAINLPYLFRRGACL</sequence>
<protein>
    <recommendedName>
        <fullName evidence="3">Transposase</fullName>
    </recommendedName>
</protein>
<dbReference type="Proteomes" id="UP001548189">
    <property type="component" value="Unassembled WGS sequence"/>
</dbReference>
<proteinExistence type="predicted"/>
<dbReference type="EMBL" id="JBEVCJ010000099">
    <property type="protein sequence ID" value="MET1257547.1"/>
    <property type="molecule type" value="Genomic_DNA"/>
</dbReference>
<accession>A0ABV2C041</accession>
<organism evidence="1 2">
    <name type="scientific">Aliikangiella maris</name>
    <dbReference type="NCBI Taxonomy" id="3162458"/>
    <lineage>
        <taxon>Bacteria</taxon>
        <taxon>Pseudomonadati</taxon>
        <taxon>Pseudomonadota</taxon>
        <taxon>Gammaproteobacteria</taxon>
        <taxon>Oceanospirillales</taxon>
        <taxon>Pleioneaceae</taxon>
        <taxon>Aliikangiella</taxon>
    </lineage>
</organism>
<name>A0ABV2C041_9GAMM</name>
<evidence type="ECO:0000313" key="1">
    <source>
        <dbReference type="EMBL" id="MET1257547.1"/>
    </source>
</evidence>
<evidence type="ECO:0008006" key="3">
    <source>
        <dbReference type="Google" id="ProtNLM"/>
    </source>
</evidence>
<comment type="caution">
    <text evidence="1">The sequence shown here is derived from an EMBL/GenBank/DDBJ whole genome shotgun (WGS) entry which is preliminary data.</text>
</comment>
<reference evidence="1 2" key="1">
    <citation type="submission" date="2024-06" db="EMBL/GenBank/DDBJ databases">
        <authorList>
            <person name="Li F."/>
        </authorList>
    </citation>
    <scope>NUCLEOTIDE SEQUENCE [LARGE SCALE GENOMIC DNA]</scope>
    <source>
        <strain evidence="1 2">GXAS 311</strain>
    </source>
</reference>
<feature type="non-terminal residue" evidence="1">
    <location>
        <position position="60"/>
    </location>
</feature>
<evidence type="ECO:0000313" key="2">
    <source>
        <dbReference type="Proteomes" id="UP001548189"/>
    </source>
</evidence>
<dbReference type="RefSeq" id="WP_353898130.1">
    <property type="nucleotide sequence ID" value="NZ_JBEVCJ010000099.1"/>
</dbReference>
<gene>
    <name evidence="1" type="ORF">ABVT43_20620</name>
</gene>
<keyword evidence="2" id="KW-1185">Reference proteome</keyword>